<keyword evidence="1" id="KW-0378">Hydrolase</keyword>
<accession>A0A517Y3Z2</accession>
<dbReference type="Proteomes" id="UP000315017">
    <property type="component" value="Chromosome"/>
</dbReference>
<dbReference type="GO" id="GO:0016788">
    <property type="term" value="F:hydrolase activity, acting on ester bonds"/>
    <property type="evidence" value="ECO:0007669"/>
    <property type="project" value="UniProtKB-ARBA"/>
</dbReference>
<dbReference type="Gene3D" id="3.40.50.1110">
    <property type="entry name" value="SGNH hydrolase"/>
    <property type="match status" value="1"/>
</dbReference>
<dbReference type="KEGG" id="aagg:ETAA8_00220"/>
<proteinExistence type="predicted"/>
<organism evidence="4 5">
    <name type="scientific">Anatilimnocola aggregata</name>
    <dbReference type="NCBI Taxonomy" id="2528021"/>
    <lineage>
        <taxon>Bacteria</taxon>
        <taxon>Pseudomonadati</taxon>
        <taxon>Planctomycetota</taxon>
        <taxon>Planctomycetia</taxon>
        <taxon>Pirellulales</taxon>
        <taxon>Pirellulaceae</taxon>
        <taxon>Anatilimnocola</taxon>
    </lineage>
</organism>
<dbReference type="AlphaFoldDB" id="A0A517Y3Z2"/>
<dbReference type="OrthoDB" id="209830at2"/>
<dbReference type="PANTHER" id="PTHR31988:SF19">
    <property type="entry name" value="9-O-ACETYL-N-ACETYLNEURAMINIC ACID DEACETYLASE-RELATED"/>
    <property type="match status" value="1"/>
</dbReference>
<dbReference type="SUPFAM" id="SSF52266">
    <property type="entry name" value="SGNH hydrolase"/>
    <property type="match status" value="1"/>
</dbReference>
<keyword evidence="2" id="KW-0732">Signal</keyword>
<evidence type="ECO:0000313" key="4">
    <source>
        <dbReference type="EMBL" id="QDU24961.1"/>
    </source>
</evidence>
<feature type="signal peptide" evidence="2">
    <location>
        <begin position="1"/>
        <end position="21"/>
    </location>
</feature>
<evidence type="ECO:0000256" key="1">
    <source>
        <dbReference type="ARBA" id="ARBA00022801"/>
    </source>
</evidence>
<feature type="domain" description="Sialate O-acetylesterase" evidence="3">
    <location>
        <begin position="26"/>
        <end position="136"/>
    </location>
</feature>
<keyword evidence="5" id="KW-1185">Reference proteome</keyword>
<dbReference type="EMBL" id="CP036274">
    <property type="protein sequence ID" value="QDU24961.1"/>
    <property type="molecule type" value="Genomic_DNA"/>
</dbReference>
<protein>
    <recommendedName>
        <fullName evidence="3">Sialate O-acetylesterase domain-containing protein</fullName>
    </recommendedName>
</protein>
<evidence type="ECO:0000259" key="3">
    <source>
        <dbReference type="Pfam" id="PF03629"/>
    </source>
</evidence>
<dbReference type="PANTHER" id="PTHR31988">
    <property type="entry name" value="ESTERASE, PUTATIVE (DUF303)-RELATED"/>
    <property type="match status" value="1"/>
</dbReference>
<dbReference type="InterPro" id="IPR005181">
    <property type="entry name" value="SASA"/>
</dbReference>
<feature type="domain" description="Sialate O-acetylesterase" evidence="3">
    <location>
        <begin position="177"/>
        <end position="281"/>
    </location>
</feature>
<feature type="chain" id="PRO_5022072450" description="Sialate O-acetylesterase domain-containing protein" evidence="2">
    <location>
        <begin position="22"/>
        <end position="350"/>
    </location>
</feature>
<reference evidence="4 5" key="1">
    <citation type="submission" date="2019-02" db="EMBL/GenBank/DDBJ databases">
        <title>Deep-cultivation of Planctomycetes and their phenomic and genomic characterization uncovers novel biology.</title>
        <authorList>
            <person name="Wiegand S."/>
            <person name="Jogler M."/>
            <person name="Boedeker C."/>
            <person name="Pinto D."/>
            <person name="Vollmers J."/>
            <person name="Rivas-Marin E."/>
            <person name="Kohn T."/>
            <person name="Peeters S.H."/>
            <person name="Heuer A."/>
            <person name="Rast P."/>
            <person name="Oberbeckmann S."/>
            <person name="Bunk B."/>
            <person name="Jeske O."/>
            <person name="Meyerdierks A."/>
            <person name="Storesund J.E."/>
            <person name="Kallscheuer N."/>
            <person name="Luecker S."/>
            <person name="Lage O.M."/>
            <person name="Pohl T."/>
            <person name="Merkel B.J."/>
            <person name="Hornburger P."/>
            <person name="Mueller R.-W."/>
            <person name="Bruemmer F."/>
            <person name="Labrenz M."/>
            <person name="Spormann A.M."/>
            <person name="Op den Camp H."/>
            <person name="Overmann J."/>
            <person name="Amann R."/>
            <person name="Jetten M.S.M."/>
            <person name="Mascher T."/>
            <person name="Medema M.H."/>
            <person name="Devos D.P."/>
            <person name="Kaster A.-K."/>
            <person name="Ovreas L."/>
            <person name="Rohde M."/>
            <person name="Galperin M.Y."/>
            <person name="Jogler C."/>
        </authorList>
    </citation>
    <scope>NUCLEOTIDE SEQUENCE [LARGE SCALE GENOMIC DNA]</scope>
    <source>
        <strain evidence="4 5">ETA_A8</strain>
    </source>
</reference>
<dbReference type="InterPro" id="IPR052940">
    <property type="entry name" value="Carb_Esterase_6"/>
</dbReference>
<dbReference type="Pfam" id="PF03629">
    <property type="entry name" value="SASA"/>
    <property type="match status" value="2"/>
</dbReference>
<name>A0A517Y3Z2_9BACT</name>
<dbReference type="InterPro" id="IPR036514">
    <property type="entry name" value="SGNH_hydro_sf"/>
</dbReference>
<evidence type="ECO:0000313" key="5">
    <source>
        <dbReference type="Proteomes" id="UP000315017"/>
    </source>
</evidence>
<sequence precursor="true">MMRCAMVLLIAATMAAEPLTAADKPVKVFILAGQSNMEGKAPNTLLDYQATDPKTKDQFAHLRKNDQWIVRDDVFIKFLDRKGPLTVGYGSPGRTGAELEFGTAMGNHFEEPVLLIKTAWGGHSLYKLFRSPSAGYPAEEVLQKELDQAQAKIRKNNEKNKKNDPLPTMEEMKKEYGSSYRNMLAEVKDVGDSYATMFPELQGKPLELAGFVWFQGWNDQYGAENEYASNMKHFIQDVRMDLNAPKLPFVIAAMGQNGSKPAAGAMLTIRDAQLSMNDVPEFRGNVKAFRTDLLVDKAAEELYPTWQKNFEQWKLVGGDRAYHYLGSAIWFNRIGKAMGEAMLELVPPRQ</sequence>
<gene>
    <name evidence="4" type="ORF">ETAA8_00220</name>
</gene>
<evidence type="ECO:0000256" key="2">
    <source>
        <dbReference type="SAM" id="SignalP"/>
    </source>
</evidence>